<keyword evidence="3" id="KW-1185">Reference proteome</keyword>
<accession>E1ZNY9</accession>
<dbReference type="InterPro" id="IPR032675">
    <property type="entry name" value="LRR_dom_sf"/>
</dbReference>
<evidence type="ECO:0000313" key="3">
    <source>
        <dbReference type="Proteomes" id="UP000008141"/>
    </source>
</evidence>
<organism evidence="3">
    <name type="scientific">Chlorella variabilis</name>
    <name type="common">Green alga</name>
    <dbReference type="NCBI Taxonomy" id="554065"/>
    <lineage>
        <taxon>Eukaryota</taxon>
        <taxon>Viridiplantae</taxon>
        <taxon>Chlorophyta</taxon>
        <taxon>core chlorophytes</taxon>
        <taxon>Trebouxiophyceae</taxon>
        <taxon>Chlorellales</taxon>
        <taxon>Chlorellaceae</taxon>
        <taxon>Chlorella clade</taxon>
        <taxon>Chlorella</taxon>
    </lineage>
</organism>
<dbReference type="OrthoDB" id="676979at2759"/>
<dbReference type="KEGG" id="cvr:CHLNCDRAFT_138929"/>
<dbReference type="InterPro" id="IPR038538">
    <property type="entry name" value="MTERF_sf"/>
</dbReference>
<evidence type="ECO:0000256" key="1">
    <source>
        <dbReference type="ARBA" id="ARBA00004430"/>
    </source>
</evidence>
<dbReference type="RefSeq" id="XP_005844625.1">
    <property type="nucleotide sequence ID" value="XM_005844563.1"/>
</dbReference>
<dbReference type="Proteomes" id="UP000008141">
    <property type="component" value="Unassembled WGS sequence"/>
</dbReference>
<reference evidence="2 3" key="1">
    <citation type="journal article" date="2010" name="Plant Cell">
        <title>The Chlorella variabilis NC64A genome reveals adaptation to photosymbiosis, coevolution with viruses, and cryptic sex.</title>
        <authorList>
            <person name="Blanc G."/>
            <person name="Duncan G."/>
            <person name="Agarkova I."/>
            <person name="Borodovsky M."/>
            <person name="Gurnon J."/>
            <person name="Kuo A."/>
            <person name="Lindquist E."/>
            <person name="Lucas S."/>
            <person name="Pangilinan J."/>
            <person name="Polle J."/>
            <person name="Salamov A."/>
            <person name="Terry A."/>
            <person name="Yamada T."/>
            <person name="Dunigan D.D."/>
            <person name="Grigoriev I.V."/>
            <person name="Claverie J.M."/>
            <person name="Van Etten J.L."/>
        </authorList>
    </citation>
    <scope>NUCLEOTIDE SEQUENCE [LARGE SCALE GENOMIC DNA]</scope>
    <source>
        <strain evidence="2 3">NC64A</strain>
    </source>
</reference>
<name>E1ZNY9_CHLVA</name>
<sequence>MGSLDTLPGEVLLLVFDQLSLLERHRSLPLVCQAFLQLLHSPQLLGFHLESTISNGQPEPRLVEVSLQNDGLDDVNYLPRLRSLCEWLTRRAGRHIRRLHLELGGPDAIHTHEEPEALVLLAASLTACNSMTELHLTGLSIRRLPLGPWLALASLRHIRIHSGGHMSISGSLRSLSALESLELEPEEREFGIRFTPEARLPVSLTRLCLGYKQDFDFMPDQHLELVPVRWSVPDCLSRLTQLKSLSVCHDTYVDEEDIEELPRQLRHLTQLTRLALDITADTALTLTALNQLHSLCCCRAGDDVSLHAGPWLANLQRLVAPSELVVGSLEALGAAQQLERLGVTYADTQQLVTITTLVVRAVFDLPLNWNHTDWLKVPRGQAQVTLYPWMAAFQRQECMRRWLQAELCMSEAQARSVLSRCPALGELDVRLARRRLRQLDRQLGVSKMDAALLVLRRPAMLLPAISDVVSYAVGRTGPALPG</sequence>
<dbReference type="InParanoid" id="E1ZNY9"/>
<evidence type="ECO:0000313" key="2">
    <source>
        <dbReference type="EMBL" id="EFN52523.1"/>
    </source>
</evidence>
<dbReference type="AlphaFoldDB" id="E1ZNY9"/>
<dbReference type="Gene3D" id="1.25.70.10">
    <property type="entry name" value="Transcription termination factor 3, mitochondrial"/>
    <property type="match status" value="1"/>
</dbReference>
<gene>
    <name evidence="2" type="ORF">CHLNCDRAFT_138929</name>
</gene>
<protein>
    <recommendedName>
        <fullName evidence="4">F-box domain-containing protein</fullName>
    </recommendedName>
</protein>
<dbReference type="SUPFAM" id="SSF52047">
    <property type="entry name" value="RNI-like"/>
    <property type="match status" value="1"/>
</dbReference>
<comment type="subcellular location">
    <subcellularLocation>
        <location evidence="1">Cytoplasm</location>
        <location evidence="1">Cytoskeleton</location>
        <location evidence="1">Cilium axoneme</location>
    </subcellularLocation>
</comment>
<evidence type="ECO:0008006" key="4">
    <source>
        <dbReference type="Google" id="ProtNLM"/>
    </source>
</evidence>
<proteinExistence type="predicted"/>
<dbReference type="GO" id="GO:0005930">
    <property type="term" value="C:axoneme"/>
    <property type="evidence" value="ECO:0007669"/>
    <property type="project" value="UniProtKB-SubCell"/>
</dbReference>
<dbReference type="GeneID" id="17351854"/>
<dbReference type="Gene3D" id="3.80.10.10">
    <property type="entry name" value="Ribonuclease Inhibitor"/>
    <property type="match status" value="1"/>
</dbReference>
<dbReference type="EMBL" id="GL433856">
    <property type="protein sequence ID" value="EFN52523.1"/>
    <property type="molecule type" value="Genomic_DNA"/>
</dbReference>